<name>A0A0D3AS86_BRAOL</name>
<dbReference type="AlphaFoldDB" id="A0A0D3AS86"/>
<dbReference type="HOGENOM" id="CLU_2124498_0_0_1"/>
<evidence type="ECO:0000313" key="1">
    <source>
        <dbReference type="EnsemblPlants" id="Bo2g099110.1"/>
    </source>
</evidence>
<proteinExistence type="predicted"/>
<sequence length="114" mass="12482">MLREIACRRSSLTARDSASRGEETCSWIMAPLLISEADGEVKIQLLPDVEESDLLAASVLQRMEIVVSSGRSGRIASLDGLPAVGFWAFCHSLAKNISLLKVSCGDRDLFCKRR</sequence>
<dbReference type="Gramene" id="Bo2g099110.1">
    <property type="protein sequence ID" value="Bo2g099110.1"/>
    <property type="gene ID" value="Bo2g099110"/>
</dbReference>
<reference evidence="1 2" key="1">
    <citation type="journal article" date="2014" name="Genome Biol.">
        <title>Transcriptome and methylome profiling reveals relics of genome dominance in the mesopolyploid Brassica oleracea.</title>
        <authorList>
            <person name="Parkin I.A."/>
            <person name="Koh C."/>
            <person name="Tang H."/>
            <person name="Robinson S.J."/>
            <person name="Kagale S."/>
            <person name="Clarke W.E."/>
            <person name="Town C.D."/>
            <person name="Nixon J."/>
            <person name="Krishnakumar V."/>
            <person name="Bidwell S.L."/>
            <person name="Denoeud F."/>
            <person name="Belcram H."/>
            <person name="Links M.G."/>
            <person name="Just J."/>
            <person name="Clarke C."/>
            <person name="Bender T."/>
            <person name="Huebert T."/>
            <person name="Mason A.S."/>
            <person name="Pires J.C."/>
            <person name="Barker G."/>
            <person name="Moore J."/>
            <person name="Walley P.G."/>
            <person name="Manoli S."/>
            <person name="Batley J."/>
            <person name="Edwards D."/>
            <person name="Nelson M.N."/>
            <person name="Wang X."/>
            <person name="Paterson A.H."/>
            <person name="King G."/>
            <person name="Bancroft I."/>
            <person name="Chalhoub B."/>
            <person name="Sharpe A.G."/>
        </authorList>
    </citation>
    <scope>NUCLEOTIDE SEQUENCE</scope>
    <source>
        <strain evidence="1 2">cv. TO1000</strain>
    </source>
</reference>
<dbReference type="EnsemblPlants" id="Bo2g099110.1">
    <property type="protein sequence ID" value="Bo2g099110.1"/>
    <property type="gene ID" value="Bo2g099110"/>
</dbReference>
<evidence type="ECO:0000313" key="2">
    <source>
        <dbReference type="Proteomes" id="UP000032141"/>
    </source>
</evidence>
<reference evidence="1" key="2">
    <citation type="submission" date="2015-03" db="UniProtKB">
        <authorList>
            <consortium name="EnsemblPlants"/>
        </authorList>
    </citation>
    <scope>IDENTIFICATION</scope>
</reference>
<protein>
    <submittedName>
        <fullName evidence="1">Uncharacterized protein</fullName>
    </submittedName>
</protein>
<keyword evidence="2" id="KW-1185">Reference proteome</keyword>
<dbReference type="Proteomes" id="UP000032141">
    <property type="component" value="Chromosome C2"/>
</dbReference>
<accession>A0A0D3AS86</accession>
<organism evidence="1 2">
    <name type="scientific">Brassica oleracea var. oleracea</name>
    <dbReference type="NCBI Taxonomy" id="109376"/>
    <lineage>
        <taxon>Eukaryota</taxon>
        <taxon>Viridiplantae</taxon>
        <taxon>Streptophyta</taxon>
        <taxon>Embryophyta</taxon>
        <taxon>Tracheophyta</taxon>
        <taxon>Spermatophyta</taxon>
        <taxon>Magnoliopsida</taxon>
        <taxon>eudicotyledons</taxon>
        <taxon>Gunneridae</taxon>
        <taxon>Pentapetalae</taxon>
        <taxon>rosids</taxon>
        <taxon>malvids</taxon>
        <taxon>Brassicales</taxon>
        <taxon>Brassicaceae</taxon>
        <taxon>Brassiceae</taxon>
        <taxon>Brassica</taxon>
    </lineage>
</organism>